<feature type="binding site" description="axial binding residue" evidence="9">
    <location>
        <position position="320"/>
    </location>
    <ligand>
        <name>heme c</name>
        <dbReference type="ChEBI" id="CHEBI:61717"/>
        <label>2</label>
    </ligand>
    <ligandPart>
        <name>Fe</name>
        <dbReference type="ChEBI" id="CHEBI:18248"/>
    </ligandPart>
</feature>
<dbReference type="Gene3D" id="1.10.760.10">
    <property type="entry name" value="Cytochrome c-like domain"/>
    <property type="match status" value="2"/>
</dbReference>
<keyword evidence="3 9" id="KW-0479">Metal-binding</keyword>
<keyword evidence="5" id="KW-0574">Periplasm</keyword>
<dbReference type="GO" id="GO:0042597">
    <property type="term" value="C:periplasmic space"/>
    <property type="evidence" value="ECO:0007669"/>
    <property type="project" value="UniProtKB-SubCell"/>
</dbReference>
<evidence type="ECO:0000256" key="10">
    <source>
        <dbReference type="SAM" id="SignalP"/>
    </source>
</evidence>
<evidence type="ECO:0000259" key="11">
    <source>
        <dbReference type="PROSITE" id="PS51007"/>
    </source>
</evidence>
<dbReference type="GO" id="GO:0046872">
    <property type="term" value="F:metal ion binding"/>
    <property type="evidence" value="ECO:0007669"/>
    <property type="project" value="UniProtKB-KW"/>
</dbReference>
<evidence type="ECO:0000256" key="1">
    <source>
        <dbReference type="ARBA" id="ARBA00004418"/>
    </source>
</evidence>
<comment type="cofactor">
    <cofactor evidence="8">
        <name>heme</name>
        <dbReference type="ChEBI" id="CHEBI:30413"/>
    </cofactor>
    <text evidence="8">Binds 2 heme groups.</text>
</comment>
<evidence type="ECO:0000313" key="13">
    <source>
        <dbReference type="Proteomes" id="UP000678679"/>
    </source>
</evidence>
<gene>
    <name evidence="12" type="ORF">KMW28_16075</name>
</gene>
<sequence>MKMRLISTLFVLAAITFSCSSGGGSEKSDKKEYAKVTKEEWQMAKRMFDQQPATAPVKDDNPLNDAKVKLGQMLYHDTRLSNDGNISCNSCHNLATFGVDNLPTSPGDTQVKGERNSPTVYNAAFDFVQFWDGRAADVEEQALGPILNPVEHAMKDEKQVVSRLSEVAEYVKLFKEAFPNEKKPLTFNNVGKAIGAFERTLVFPSRFDRFMEKETSSFLLTAKEAQGLRDFQEAGCTTCHAGNQLGAQMYQKFGLYGDYWTMTGSKPLASGHYDEGRKDATGNESDKYFFKVPSLRNITKTAPYFHDGSVAKLEDAIKIMGKLQSNKDLNEEQVSNIAAFLKSLESKIPEDITKAPVLP</sequence>
<feature type="chain" id="PRO_5043668021" evidence="10">
    <location>
        <begin position="24"/>
        <end position="359"/>
    </location>
</feature>
<dbReference type="InterPro" id="IPR009056">
    <property type="entry name" value="Cyt_c-like_dom"/>
</dbReference>
<feature type="binding site" description="covalent" evidence="8">
    <location>
        <position position="239"/>
    </location>
    <ligand>
        <name>heme c</name>
        <dbReference type="ChEBI" id="CHEBI:61717"/>
        <label>2</label>
    </ligand>
</feature>
<dbReference type="PROSITE" id="PS51257">
    <property type="entry name" value="PROKAR_LIPOPROTEIN"/>
    <property type="match status" value="1"/>
</dbReference>
<keyword evidence="2 8" id="KW-0349">Heme</keyword>
<dbReference type="InterPro" id="IPR051395">
    <property type="entry name" value="Cytochrome_c_Peroxidase/MauG"/>
</dbReference>
<dbReference type="KEGG" id="fya:KMW28_16075"/>
<dbReference type="RefSeq" id="WP_205958125.1">
    <property type="nucleotide sequence ID" value="NZ_CP076132.1"/>
</dbReference>
<dbReference type="GO" id="GO:0020037">
    <property type="term" value="F:heme binding"/>
    <property type="evidence" value="ECO:0007669"/>
    <property type="project" value="InterPro"/>
</dbReference>
<dbReference type="InterPro" id="IPR004852">
    <property type="entry name" value="Di-haem_cyt_c_peroxidsae"/>
</dbReference>
<dbReference type="InterPro" id="IPR026259">
    <property type="entry name" value="MauG/Cytc_peroxidase"/>
</dbReference>
<evidence type="ECO:0000256" key="9">
    <source>
        <dbReference type="PIRSR" id="PIRSR000294-2"/>
    </source>
</evidence>
<dbReference type="InterPro" id="IPR036909">
    <property type="entry name" value="Cyt_c-like_dom_sf"/>
</dbReference>
<keyword evidence="4 10" id="KW-0732">Signal</keyword>
<dbReference type="Proteomes" id="UP000678679">
    <property type="component" value="Chromosome 1"/>
</dbReference>
<evidence type="ECO:0000256" key="3">
    <source>
        <dbReference type="ARBA" id="ARBA00022723"/>
    </source>
</evidence>
<keyword evidence="13" id="KW-1185">Reference proteome</keyword>
<dbReference type="PIRSF" id="PIRSF000294">
    <property type="entry name" value="Cytochrome-c_peroxidase"/>
    <property type="match status" value="1"/>
</dbReference>
<dbReference type="PANTHER" id="PTHR30600">
    <property type="entry name" value="CYTOCHROME C PEROXIDASE-RELATED"/>
    <property type="match status" value="1"/>
</dbReference>
<comment type="subcellular location">
    <subcellularLocation>
        <location evidence="1">Periplasm</location>
    </subcellularLocation>
</comment>
<feature type="binding site" description="axial binding residue" evidence="9">
    <location>
        <position position="92"/>
    </location>
    <ligand>
        <name>heme c</name>
        <dbReference type="ChEBI" id="CHEBI:61717"/>
        <label>1</label>
    </ligand>
    <ligandPart>
        <name>Fe</name>
        <dbReference type="ChEBI" id="CHEBI:18248"/>
    </ligandPart>
</feature>
<proteinExistence type="predicted"/>
<dbReference type="AlphaFoldDB" id="A0AAX1N5L6"/>
<evidence type="ECO:0000256" key="2">
    <source>
        <dbReference type="ARBA" id="ARBA00022617"/>
    </source>
</evidence>
<feature type="domain" description="Cytochrome c" evidence="11">
    <location>
        <begin position="66"/>
        <end position="175"/>
    </location>
</feature>
<feature type="domain" description="Cytochrome c" evidence="11">
    <location>
        <begin position="222"/>
        <end position="345"/>
    </location>
</feature>
<evidence type="ECO:0000256" key="5">
    <source>
        <dbReference type="ARBA" id="ARBA00022764"/>
    </source>
</evidence>
<dbReference type="PANTHER" id="PTHR30600:SF7">
    <property type="entry name" value="CYTOCHROME C PEROXIDASE-RELATED"/>
    <property type="match status" value="1"/>
</dbReference>
<evidence type="ECO:0000256" key="7">
    <source>
        <dbReference type="ARBA" id="ARBA00023004"/>
    </source>
</evidence>
<reference evidence="12 13" key="1">
    <citation type="submission" date="2021-05" db="EMBL/GenBank/DDBJ databases">
        <title>Comparative genomic studies on the polysaccharide-degrading batcterial strains of the Flammeovirga genus.</title>
        <authorList>
            <person name="Zewei F."/>
            <person name="Zheng Z."/>
            <person name="Yu L."/>
            <person name="Ruyue G."/>
            <person name="Yanhong M."/>
            <person name="Yuanyuan C."/>
            <person name="Jingyan G."/>
            <person name="Wenjun H."/>
        </authorList>
    </citation>
    <scope>NUCLEOTIDE SEQUENCE [LARGE SCALE GENOMIC DNA]</scope>
    <source>
        <strain evidence="12 13">NBRC:100898</strain>
    </source>
</reference>
<accession>A0AAX1N5L6</accession>
<feature type="binding site" description="axial binding residue" evidence="9">
    <location>
        <position position="240"/>
    </location>
    <ligand>
        <name>heme c</name>
        <dbReference type="ChEBI" id="CHEBI:61717"/>
        <label>2</label>
    </ligand>
    <ligandPart>
        <name>Fe</name>
        <dbReference type="ChEBI" id="CHEBI:18248"/>
    </ligandPart>
</feature>
<feature type="binding site" description="covalent" evidence="8">
    <location>
        <position position="236"/>
    </location>
    <ligand>
        <name>heme c</name>
        <dbReference type="ChEBI" id="CHEBI:61717"/>
        <label>2</label>
    </ligand>
</feature>
<dbReference type="Pfam" id="PF03150">
    <property type="entry name" value="CCP_MauG"/>
    <property type="match status" value="1"/>
</dbReference>
<feature type="signal peptide" evidence="10">
    <location>
        <begin position="1"/>
        <end position="23"/>
    </location>
</feature>
<comment type="PTM">
    <text evidence="8">Binds 2 heme groups per subunit.</text>
</comment>
<dbReference type="SUPFAM" id="SSF46626">
    <property type="entry name" value="Cytochrome c"/>
    <property type="match status" value="2"/>
</dbReference>
<dbReference type="GO" id="GO:0009055">
    <property type="term" value="F:electron transfer activity"/>
    <property type="evidence" value="ECO:0007669"/>
    <property type="project" value="InterPro"/>
</dbReference>
<feature type="binding site" description="covalent" evidence="8">
    <location>
        <position position="91"/>
    </location>
    <ligand>
        <name>heme c</name>
        <dbReference type="ChEBI" id="CHEBI:61717"/>
        <label>1</label>
    </ligand>
</feature>
<organism evidence="12 13">
    <name type="scientific">Flammeovirga yaeyamensis</name>
    <dbReference type="NCBI Taxonomy" id="367791"/>
    <lineage>
        <taxon>Bacteria</taxon>
        <taxon>Pseudomonadati</taxon>
        <taxon>Bacteroidota</taxon>
        <taxon>Cytophagia</taxon>
        <taxon>Cytophagales</taxon>
        <taxon>Flammeovirgaceae</taxon>
        <taxon>Flammeovirga</taxon>
    </lineage>
</organism>
<protein>
    <submittedName>
        <fullName evidence="12">C-type cytochrome</fullName>
    </submittedName>
</protein>
<feature type="binding site" description="covalent" evidence="8">
    <location>
        <position position="88"/>
    </location>
    <ligand>
        <name>heme c</name>
        <dbReference type="ChEBI" id="CHEBI:61717"/>
        <label>1</label>
    </ligand>
</feature>
<dbReference type="PROSITE" id="PS51007">
    <property type="entry name" value="CYTC"/>
    <property type="match status" value="2"/>
</dbReference>
<dbReference type="EMBL" id="CP076132">
    <property type="protein sequence ID" value="QWG01163.1"/>
    <property type="molecule type" value="Genomic_DNA"/>
</dbReference>
<name>A0AAX1N5L6_9BACT</name>
<evidence type="ECO:0000256" key="4">
    <source>
        <dbReference type="ARBA" id="ARBA00022729"/>
    </source>
</evidence>
<keyword evidence="6" id="KW-0560">Oxidoreductase</keyword>
<evidence type="ECO:0000256" key="8">
    <source>
        <dbReference type="PIRSR" id="PIRSR000294-1"/>
    </source>
</evidence>
<evidence type="ECO:0000256" key="6">
    <source>
        <dbReference type="ARBA" id="ARBA00023002"/>
    </source>
</evidence>
<evidence type="ECO:0000313" key="12">
    <source>
        <dbReference type="EMBL" id="QWG01163.1"/>
    </source>
</evidence>
<keyword evidence="7 9" id="KW-0408">Iron</keyword>
<dbReference type="GO" id="GO:0004130">
    <property type="term" value="F:cytochrome-c peroxidase activity"/>
    <property type="evidence" value="ECO:0007669"/>
    <property type="project" value="TreeGrafter"/>
</dbReference>